<reference evidence="1 2" key="1">
    <citation type="submission" date="2015-03" db="EMBL/GenBank/DDBJ databases">
        <authorList>
            <person name="Urmite Genomes"/>
        </authorList>
    </citation>
    <scope>NUCLEOTIDE SEQUENCE [LARGE SCALE GENOMIC DNA]</scope>
    <source>
        <strain evidence="1 2">CSUR P1491</strain>
    </source>
</reference>
<dbReference type="Proteomes" id="UP000199251">
    <property type="component" value="Unassembled WGS sequence"/>
</dbReference>
<organism evidence="1 2">
    <name type="scientific">Mycobacterium lentiflavum</name>
    <dbReference type="NCBI Taxonomy" id="141349"/>
    <lineage>
        <taxon>Bacteria</taxon>
        <taxon>Bacillati</taxon>
        <taxon>Actinomycetota</taxon>
        <taxon>Actinomycetes</taxon>
        <taxon>Mycobacteriales</taxon>
        <taxon>Mycobacteriaceae</taxon>
        <taxon>Mycobacterium</taxon>
        <taxon>Mycobacterium simiae complex</taxon>
    </lineage>
</organism>
<dbReference type="AlphaFoldDB" id="A0A0E4CPR6"/>
<sequence>MDLIQGYRAISNDDALGCGLSTLPMMTGIRADCDEFRAAQFVHRRKYPKESA</sequence>
<dbReference type="EMBL" id="CTEE01000001">
    <property type="protein sequence ID" value="CQD18929.1"/>
    <property type="molecule type" value="Genomic_DNA"/>
</dbReference>
<evidence type="ECO:0000313" key="1">
    <source>
        <dbReference type="EMBL" id="CQD18929.1"/>
    </source>
</evidence>
<proteinExistence type="predicted"/>
<protein>
    <submittedName>
        <fullName evidence="1">Uncharacterized protein</fullName>
    </submittedName>
</protein>
<dbReference type="STRING" id="141349.BN1232_04388"/>
<gene>
    <name evidence="1" type="ORF">BN1232_04388</name>
</gene>
<name>A0A0E4CPR6_MYCLN</name>
<accession>A0A0E4CPR6</accession>
<evidence type="ECO:0000313" key="2">
    <source>
        <dbReference type="Proteomes" id="UP000199251"/>
    </source>
</evidence>
<dbReference type="RefSeq" id="WP_175364509.1">
    <property type="nucleotide sequence ID" value="NZ_CTEE01000001.1"/>
</dbReference>